<dbReference type="GO" id="GO:0006364">
    <property type="term" value="P:rRNA processing"/>
    <property type="evidence" value="ECO:0007669"/>
    <property type="project" value="UniProtKB-KW"/>
</dbReference>
<dbReference type="PANTHER" id="PTHR17039:SF0">
    <property type="entry name" value="U3 SMALL NUCLEOLAR RIBONUCLEOPROTEIN PROTEIN MPP10"/>
    <property type="match status" value="1"/>
</dbReference>
<feature type="compositionally biased region" description="Acidic residues" evidence="7">
    <location>
        <begin position="117"/>
        <end position="151"/>
    </location>
</feature>
<comment type="subcellular location">
    <subcellularLocation>
        <location evidence="1">Nucleus</location>
        <location evidence="1">Nucleolus</location>
    </subcellularLocation>
</comment>
<feature type="compositionally biased region" description="Basic and acidic residues" evidence="7">
    <location>
        <begin position="103"/>
        <end position="115"/>
    </location>
</feature>
<gene>
    <name evidence="8" type="ORF">M569_11291</name>
</gene>
<evidence type="ECO:0000256" key="3">
    <source>
        <dbReference type="ARBA" id="ARBA00022552"/>
    </source>
</evidence>
<evidence type="ECO:0000256" key="1">
    <source>
        <dbReference type="ARBA" id="ARBA00004604"/>
    </source>
</evidence>
<dbReference type="OrthoDB" id="445326at2759"/>
<keyword evidence="5" id="KW-0687">Ribonucleoprotein</keyword>
<proteinExistence type="inferred from homology"/>
<comment type="caution">
    <text evidence="8">The sequence shown here is derived from an EMBL/GenBank/DDBJ whole genome shotgun (WGS) entry which is preliminary data.</text>
</comment>
<feature type="compositionally biased region" description="Acidic residues" evidence="7">
    <location>
        <begin position="183"/>
        <end position="192"/>
    </location>
</feature>
<evidence type="ECO:0000256" key="5">
    <source>
        <dbReference type="ARBA" id="ARBA00023274"/>
    </source>
</evidence>
<dbReference type="AlphaFoldDB" id="S8C993"/>
<evidence type="ECO:0000256" key="2">
    <source>
        <dbReference type="ARBA" id="ARBA00022517"/>
    </source>
</evidence>
<feature type="compositionally biased region" description="Acidic residues" evidence="7">
    <location>
        <begin position="211"/>
        <end position="231"/>
    </location>
</feature>
<dbReference type="InterPro" id="IPR012173">
    <property type="entry name" value="Mpp10"/>
</dbReference>
<comment type="similarity">
    <text evidence="6">Belongs to the MPP10 family.</text>
</comment>
<evidence type="ECO:0000313" key="9">
    <source>
        <dbReference type="Proteomes" id="UP000015453"/>
    </source>
</evidence>
<feature type="non-terminal residue" evidence="8">
    <location>
        <position position="1"/>
    </location>
</feature>
<dbReference type="GO" id="GO:0032040">
    <property type="term" value="C:small-subunit processome"/>
    <property type="evidence" value="ECO:0007669"/>
    <property type="project" value="TreeGrafter"/>
</dbReference>
<keyword evidence="3" id="KW-0698">rRNA processing</keyword>
<evidence type="ECO:0000313" key="8">
    <source>
        <dbReference type="EMBL" id="EPS63494.1"/>
    </source>
</evidence>
<evidence type="ECO:0000256" key="6">
    <source>
        <dbReference type="ARBA" id="ARBA00029455"/>
    </source>
</evidence>
<dbReference type="EMBL" id="AUSU01005446">
    <property type="protein sequence ID" value="EPS63494.1"/>
    <property type="molecule type" value="Genomic_DNA"/>
</dbReference>
<dbReference type="GO" id="GO:0005732">
    <property type="term" value="C:sno(s)RNA-containing ribonucleoprotein complex"/>
    <property type="evidence" value="ECO:0007669"/>
    <property type="project" value="InterPro"/>
</dbReference>
<name>S8C993_9LAMI</name>
<organism evidence="8 9">
    <name type="scientific">Genlisea aurea</name>
    <dbReference type="NCBI Taxonomy" id="192259"/>
    <lineage>
        <taxon>Eukaryota</taxon>
        <taxon>Viridiplantae</taxon>
        <taxon>Streptophyta</taxon>
        <taxon>Embryophyta</taxon>
        <taxon>Tracheophyta</taxon>
        <taxon>Spermatophyta</taxon>
        <taxon>Magnoliopsida</taxon>
        <taxon>eudicotyledons</taxon>
        <taxon>Gunneridae</taxon>
        <taxon>Pentapetalae</taxon>
        <taxon>asterids</taxon>
        <taxon>lamiids</taxon>
        <taxon>Lamiales</taxon>
        <taxon>Lentibulariaceae</taxon>
        <taxon>Genlisea</taxon>
    </lineage>
</organism>
<dbReference type="Proteomes" id="UP000015453">
    <property type="component" value="Unassembled WGS sequence"/>
</dbReference>
<feature type="region of interest" description="Disordered" evidence="7">
    <location>
        <begin position="89"/>
        <end position="290"/>
    </location>
</feature>
<dbReference type="PANTHER" id="PTHR17039">
    <property type="entry name" value="U3 SMALL NUCLEOLAR RIBONUCLEOPROTEIN PROTEIN MPP10"/>
    <property type="match status" value="1"/>
</dbReference>
<accession>S8C993</accession>
<evidence type="ECO:0000256" key="4">
    <source>
        <dbReference type="ARBA" id="ARBA00023242"/>
    </source>
</evidence>
<evidence type="ECO:0000256" key="7">
    <source>
        <dbReference type="SAM" id="MobiDB-lite"/>
    </source>
</evidence>
<dbReference type="Pfam" id="PF04006">
    <property type="entry name" value="Mpp10"/>
    <property type="match status" value="1"/>
</dbReference>
<protein>
    <submittedName>
        <fullName evidence="8">Uncharacterized protein</fullName>
    </submittedName>
</protein>
<feature type="non-terminal residue" evidence="8">
    <location>
        <position position="442"/>
    </location>
</feature>
<reference evidence="8 9" key="1">
    <citation type="journal article" date="2013" name="BMC Genomics">
        <title>The miniature genome of a carnivorous plant Genlisea aurea contains a low number of genes and short non-coding sequences.</title>
        <authorList>
            <person name="Leushkin E.V."/>
            <person name="Sutormin R.A."/>
            <person name="Nabieva E.R."/>
            <person name="Penin A.A."/>
            <person name="Kondrashov A.S."/>
            <person name="Logacheva M.D."/>
        </authorList>
    </citation>
    <scope>NUCLEOTIDE SEQUENCE [LARGE SCALE GENOMIC DNA]</scope>
</reference>
<keyword evidence="9" id="KW-1185">Reference proteome</keyword>
<keyword evidence="2" id="KW-0690">Ribosome biogenesis</keyword>
<dbReference type="GO" id="GO:0034457">
    <property type="term" value="C:Mpp10 complex"/>
    <property type="evidence" value="ECO:0007669"/>
    <property type="project" value="InterPro"/>
</dbReference>
<keyword evidence="4" id="KW-0539">Nucleus</keyword>
<feature type="compositionally biased region" description="Basic and acidic residues" evidence="7">
    <location>
        <begin position="273"/>
        <end position="290"/>
    </location>
</feature>
<dbReference type="PIRSF" id="PIRSF017300">
    <property type="entry name" value="snoRNP_Mpp10"/>
    <property type="match status" value="1"/>
</dbReference>
<sequence length="442" mass="50638">EALRRLNSTDPPLYLAPSAELSKAARLASEYLYSSLSPYAPKSSLGQLYTEGFDGEQIWQQIDLQARPLLSKLRLHIRNFEKNPEEVSKRFKVEEGNGELENGDSKVEVKAKADVESLTEDLDDEDDDNEEDVEDDEEGEEEDVDDHDEEQIEGKGTEEEENGGPLQGKQNAVEDEFLKINELEEYLLEDEAREFGTKNQKTKRKRHQDIEENEDDDEEEEEEEEDDDDDEGVLRFRYEDFFGGGKTSMKKKSRHAGGSNSMDFDNELNDDNDNQRGEASTKFEKEQEKLRSEIEKMERANLEPKTWTMLGEVTASKRPKNSALEVDLDFEHNVRPAPVITEVNESIEDLIKKRIVEGRFDDVQKRPSLPTKSPSEKIELNETKSKKGLAELYEDEYAQKTGLVSTALSFADEQKKEATMLFKKLCLKLDALSHFFFSPKPV</sequence>